<gene>
    <name evidence="1" type="ORF">KL86CLO1_10855</name>
</gene>
<dbReference type="EMBL" id="FLUN01000001">
    <property type="protein sequence ID" value="SBV97024.1"/>
    <property type="molecule type" value="Genomic_DNA"/>
</dbReference>
<dbReference type="InterPro" id="IPR008972">
    <property type="entry name" value="Cupredoxin"/>
</dbReference>
<proteinExistence type="predicted"/>
<dbReference type="Gene3D" id="2.60.40.420">
    <property type="entry name" value="Cupredoxins - blue copper proteins"/>
    <property type="match status" value="1"/>
</dbReference>
<dbReference type="AlphaFoldDB" id="A0A212JC52"/>
<protein>
    <recommendedName>
        <fullName evidence="2">EfeO-type cupredoxin-like domain-containing protein</fullName>
    </recommendedName>
</protein>
<sequence length="119" mass="12780">MKKSAALTGLVPASLAGKGGETVLAAVREGDAQYVTTRLHINGYDDVQVAAGDAVVWTIVAEEGSLNGCNNELVLPAFDQQVCLQEGENVITYTPERVGRYVYSCWMGMLRNTITVVET</sequence>
<evidence type="ECO:0008006" key="2">
    <source>
        <dbReference type="Google" id="ProtNLM"/>
    </source>
</evidence>
<name>A0A212JC52_9FIRM</name>
<accession>A0A212JC52</accession>
<organism evidence="1">
    <name type="scientific">uncultured Eubacteriales bacterium</name>
    <dbReference type="NCBI Taxonomy" id="172733"/>
    <lineage>
        <taxon>Bacteria</taxon>
        <taxon>Bacillati</taxon>
        <taxon>Bacillota</taxon>
        <taxon>Clostridia</taxon>
        <taxon>Eubacteriales</taxon>
        <taxon>environmental samples</taxon>
    </lineage>
</organism>
<reference evidence="1" key="1">
    <citation type="submission" date="2016-04" db="EMBL/GenBank/DDBJ databases">
        <authorList>
            <person name="Evans L.H."/>
            <person name="Alamgir A."/>
            <person name="Owens N."/>
            <person name="Weber N.D."/>
            <person name="Virtaneva K."/>
            <person name="Barbian K."/>
            <person name="Babar A."/>
            <person name="Rosenke K."/>
        </authorList>
    </citation>
    <scope>NUCLEOTIDE SEQUENCE</scope>
    <source>
        <strain evidence="1">86</strain>
    </source>
</reference>
<evidence type="ECO:0000313" key="1">
    <source>
        <dbReference type="EMBL" id="SBV97024.1"/>
    </source>
</evidence>
<dbReference type="SUPFAM" id="SSF49503">
    <property type="entry name" value="Cupredoxins"/>
    <property type="match status" value="1"/>
</dbReference>